<dbReference type="Gene3D" id="3.40.50.11960">
    <property type="match status" value="1"/>
</dbReference>
<evidence type="ECO:0000313" key="2">
    <source>
        <dbReference type="EMBL" id="KAJ5216282.1"/>
    </source>
</evidence>
<accession>A0A9W9NAK2</accession>
<organism evidence="2 3">
    <name type="scientific">Penicillium cinerascens</name>
    <dbReference type="NCBI Taxonomy" id="70096"/>
    <lineage>
        <taxon>Eukaryota</taxon>
        <taxon>Fungi</taxon>
        <taxon>Dikarya</taxon>
        <taxon>Ascomycota</taxon>
        <taxon>Pezizomycotina</taxon>
        <taxon>Eurotiomycetes</taxon>
        <taxon>Eurotiomycetidae</taxon>
        <taxon>Eurotiales</taxon>
        <taxon>Aspergillaceae</taxon>
        <taxon>Penicillium</taxon>
    </lineage>
</organism>
<dbReference type="Proteomes" id="UP001150904">
    <property type="component" value="Unassembled WGS sequence"/>
</dbReference>
<dbReference type="AlphaFoldDB" id="A0A9W9NAK2"/>
<dbReference type="InterPro" id="IPR034627">
    <property type="entry name" value="Irc6"/>
</dbReference>
<name>A0A9W9NAK2_9EURO</name>
<proteinExistence type="predicted"/>
<dbReference type="RefSeq" id="XP_058312095.1">
    <property type="nucleotide sequence ID" value="XM_058449751.1"/>
</dbReference>
<reference evidence="2" key="1">
    <citation type="submission" date="2022-12" db="EMBL/GenBank/DDBJ databases">
        <authorList>
            <person name="Petersen C."/>
        </authorList>
    </citation>
    <scope>NUCLEOTIDE SEQUENCE</scope>
    <source>
        <strain evidence="2">IBT 15544</strain>
    </source>
</reference>
<dbReference type="EMBL" id="JAPQKR010000005">
    <property type="protein sequence ID" value="KAJ5216282.1"/>
    <property type="molecule type" value="Genomic_DNA"/>
</dbReference>
<comment type="caution">
    <text evidence="2">The sequence shown here is derived from an EMBL/GenBank/DDBJ whole genome shotgun (WGS) entry which is preliminary data.</text>
</comment>
<keyword evidence="3" id="KW-1185">Reference proteome</keyword>
<dbReference type="Pfam" id="PF10199">
    <property type="entry name" value="Adaptin_binding"/>
    <property type="match status" value="1"/>
</dbReference>
<evidence type="ECO:0000313" key="3">
    <source>
        <dbReference type="Proteomes" id="UP001150904"/>
    </source>
</evidence>
<reference evidence="2" key="2">
    <citation type="journal article" date="2023" name="IMA Fungus">
        <title>Comparative genomic study of the Penicillium genus elucidates a diverse pangenome and 15 lateral gene transfer events.</title>
        <authorList>
            <person name="Petersen C."/>
            <person name="Sorensen T."/>
            <person name="Nielsen M.R."/>
            <person name="Sondergaard T.E."/>
            <person name="Sorensen J.L."/>
            <person name="Fitzpatrick D.A."/>
            <person name="Frisvad J.C."/>
            <person name="Nielsen K.L."/>
        </authorList>
    </citation>
    <scope>NUCLEOTIDE SEQUENCE</scope>
    <source>
        <strain evidence="2">IBT 15544</strain>
    </source>
</reference>
<dbReference type="PANTHER" id="PTHR28043">
    <property type="entry name" value="INCREASED RECOMBINATION CENTERS PROTEIN 6"/>
    <property type="match status" value="1"/>
</dbReference>
<dbReference type="GO" id="GO:0016192">
    <property type="term" value="P:vesicle-mediated transport"/>
    <property type="evidence" value="ECO:0007669"/>
    <property type="project" value="InterPro"/>
</dbReference>
<sequence length="398" mass="43478">MTSTSAPEVSKPKVKNIANPRRLLILAPTSQSLTTIPPLLHSLTGVPIVDPPQKETPDVQIPQSSTPLPPGTTAPTTTFAGYTTHSPLRLSTKYYTAEVPLWVDEIPLSTENTETTSTQWRTEFLSAEAEIVREAVGALIVCVKAPEPSSQPGDNTNPVEREDVRAVRELMGDVGVVKSCIDEERGGMGDVPGVLILVGGKKSAPGTSTFKAKDEDGLDLVGDEELGEDAAPLSAGWWEDQMFDMGLLGWEVIEWDPTEQSGKVTRNKFGEYEGMPRIKEVLETHDWAASGDTLDADDLGSDDDFDDFVSGDKSTHSRGFGEEVNELEREMFGLRMAIERGGDGHEDSEEDENGEDKVESIEALMMRMQSIRDMSADMPEAQRKRLAAKAVQDIMKDL</sequence>
<protein>
    <submittedName>
        <fullName evidence="2">Alpha/gamma-adaptin-binding protein p34</fullName>
    </submittedName>
</protein>
<dbReference type="GO" id="GO:0030674">
    <property type="term" value="F:protein-macromolecule adaptor activity"/>
    <property type="evidence" value="ECO:0007669"/>
    <property type="project" value="TreeGrafter"/>
</dbReference>
<dbReference type="OrthoDB" id="10261384at2759"/>
<feature type="region of interest" description="Disordered" evidence="1">
    <location>
        <begin position="52"/>
        <end position="74"/>
    </location>
</feature>
<evidence type="ECO:0000256" key="1">
    <source>
        <dbReference type="SAM" id="MobiDB-lite"/>
    </source>
</evidence>
<dbReference type="PANTHER" id="PTHR28043:SF1">
    <property type="entry name" value="INCREASED RECOMBINATION CENTERS PROTEIN 6"/>
    <property type="match status" value="1"/>
</dbReference>
<dbReference type="GeneID" id="83177052"/>
<gene>
    <name evidence="2" type="ORF">N7498_002689</name>
</gene>